<protein>
    <submittedName>
        <fullName evidence="1">Uncharacterized protein</fullName>
    </submittedName>
</protein>
<name>A0A5J4V546_9EUKA</name>
<dbReference type="Proteomes" id="UP000324800">
    <property type="component" value="Unassembled WGS sequence"/>
</dbReference>
<evidence type="ECO:0000313" key="2">
    <source>
        <dbReference type="Proteomes" id="UP000324800"/>
    </source>
</evidence>
<organism evidence="1 2">
    <name type="scientific">Streblomastix strix</name>
    <dbReference type="NCBI Taxonomy" id="222440"/>
    <lineage>
        <taxon>Eukaryota</taxon>
        <taxon>Metamonada</taxon>
        <taxon>Preaxostyla</taxon>
        <taxon>Oxymonadida</taxon>
        <taxon>Streblomastigidae</taxon>
        <taxon>Streblomastix</taxon>
    </lineage>
</organism>
<dbReference type="EMBL" id="SNRW01009958">
    <property type="protein sequence ID" value="KAA6377231.1"/>
    <property type="molecule type" value="Genomic_DNA"/>
</dbReference>
<proteinExistence type="predicted"/>
<evidence type="ECO:0000313" key="1">
    <source>
        <dbReference type="EMBL" id="KAA6377231.1"/>
    </source>
</evidence>
<sequence>MHKKLSEIPLLIGTTRNEASTWIKINFPGLGPNKQLLIKGLKKICEGFVQENELEVNGGQLKGIKGGTTDILKQRNGQERLNQKETILFLILEQKLLKKKQGLLTGHQKDYQPIFILKMALECFAWELYHKKEMKKVGYQKI</sequence>
<gene>
    <name evidence="1" type="ORF">EZS28_027242</name>
</gene>
<dbReference type="AlphaFoldDB" id="A0A5J4V546"/>
<accession>A0A5J4V546</accession>
<comment type="caution">
    <text evidence="1">The sequence shown here is derived from an EMBL/GenBank/DDBJ whole genome shotgun (WGS) entry which is preliminary data.</text>
</comment>
<reference evidence="1 2" key="1">
    <citation type="submission" date="2019-03" db="EMBL/GenBank/DDBJ databases">
        <title>Single cell metagenomics reveals metabolic interactions within the superorganism composed of flagellate Streblomastix strix and complex community of Bacteroidetes bacteria on its surface.</title>
        <authorList>
            <person name="Treitli S.C."/>
            <person name="Kolisko M."/>
            <person name="Husnik F."/>
            <person name="Keeling P."/>
            <person name="Hampl V."/>
        </authorList>
    </citation>
    <scope>NUCLEOTIDE SEQUENCE [LARGE SCALE GENOMIC DNA]</scope>
    <source>
        <strain evidence="1">ST1C</strain>
    </source>
</reference>